<keyword evidence="4" id="KW-1185">Reference proteome</keyword>
<dbReference type="AlphaFoldDB" id="A0A8J2KGU0"/>
<feature type="non-terminal residue" evidence="3">
    <location>
        <position position="1"/>
    </location>
</feature>
<protein>
    <recommendedName>
        <fullName evidence="2">Carboxylesterase type B domain-containing protein</fullName>
    </recommendedName>
</protein>
<reference evidence="3" key="1">
    <citation type="submission" date="2021-06" db="EMBL/GenBank/DDBJ databases">
        <authorList>
            <person name="Hodson N. C."/>
            <person name="Mongue J. A."/>
            <person name="Jaron S. K."/>
        </authorList>
    </citation>
    <scope>NUCLEOTIDE SEQUENCE</scope>
</reference>
<feature type="non-terminal residue" evidence="3">
    <location>
        <position position="224"/>
    </location>
</feature>
<keyword evidence="1" id="KW-0325">Glycoprotein</keyword>
<comment type="caution">
    <text evidence="3">The sequence shown here is derived from an EMBL/GenBank/DDBJ whole genome shotgun (WGS) entry which is preliminary data.</text>
</comment>
<dbReference type="PANTHER" id="PTHR11559">
    <property type="entry name" value="CARBOXYLESTERASE"/>
    <property type="match status" value="1"/>
</dbReference>
<dbReference type="OrthoDB" id="19653at2759"/>
<dbReference type="Pfam" id="PF00135">
    <property type="entry name" value="COesterase"/>
    <property type="match status" value="1"/>
</dbReference>
<name>A0A8J2KGU0_9HEXA</name>
<dbReference type="InterPro" id="IPR002018">
    <property type="entry name" value="CarbesteraseB"/>
</dbReference>
<accession>A0A8J2KGU0</accession>
<dbReference type="EMBL" id="CAJVCH010316870">
    <property type="protein sequence ID" value="CAG7786380.1"/>
    <property type="molecule type" value="Genomic_DNA"/>
</dbReference>
<organism evidence="3 4">
    <name type="scientific">Allacma fusca</name>
    <dbReference type="NCBI Taxonomy" id="39272"/>
    <lineage>
        <taxon>Eukaryota</taxon>
        <taxon>Metazoa</taxon>
        <taxon>Ecdysozoa</taxon>
        <taxon>Arthropoda</taxon>
        <taxon>Hexapoda</taxon>
        <taxon>Collembola</taxon>
        <taxon>Symphypleona</taxon>
        <taxon>Sminthuridae</taxon>
        <taxon>Allacma</taxon>
    </lineage>
</organism>
<dbReference type="InterPro" id="IPR050309">
    <property type="entry name" value="Type-B_Carboxylest/Lipase"/>
</dbReference>
<evidence type="ECO:0000313" key="3">
    <source>
        <dbReference type="EMBL" id="CAG7786380.1"/>
    </source>
</evidence>
<dbReference type="Proteomes" id="UP000708208">
    <property type="component" value="Unassembled WGS sequence"/>
</dbReference>
<evidence type="ECO:0000259" key="2">
    <source>
        <dbReference type="Pfam" id="PF00135"/>
    </source>
</evidence>
<sequence length="224" mass="25854">EQGRAQKIPFLTGVNADEGLLSAFSFYRNPQNMKTFEDNWDERISHACNLTMHNRSQVAKSIKDYYFPPDKTMSYNDKLEGFKSLFGDCFFNFGVHRGADIQRRFSPVYLYFFNIHGLPSVAAGLTNYKDLFHPLMDFGLSFGIMYVKEILLGIPREDVGVCHFDDMMLAFPILTTIRHGHEFYNLSKSFVKFLVDFAADERTSFMGEELKPVPEKGPLMYMDI</sequence>
<feature type="domain" description="Carboxylesterase type B" evidence="2">
    <location>
        <begin position="6"/>
        <end position="201"/>
    </location>
</feature>
<gene>
    <name evidence="3" type="ORF">AFUS01_LOCUS24952</name>
</gene>
<evidence type="ECO:0000256" key="1">
    <source>
        <dbReference type="ARBA" id="ARBA00023180"/>
    </source>
</evidence>
<proteinExistence type="predicted"/>
<evidence type="ECO:0000313" key="4">
    <source>
        <dbReference type="Proteomes" id="UP000708208"/>
    </source>
</evidence>